<dbReference type="AlphaFoldDB" id="A0A183BM73"/>
<reference evidence="2" key="1">
    <citation type="submission" date="2013-12" db="EMBL/GenBank/DDBJ databases">
        <authorList>
            <person name="Aslett M."/>
        </authorList>
    </citation>
    <scope>NUCLEOTIDE SEQUENCE [LARGE SCALE GENOMIC DNA]</scope>
    <source>
        <strain evidence="2">Lindley</strain>
    </source>
</reference>
<sequence length="187" mass="20758">MEGNSDLCRNFPIEPKNQLTSPSALQLYYDYSSFGIAQLDLGAQNDRFPRGYAQAIGSGFVPASLAYRRQHVLAIFHTFVPMANLSEDIERSMAASDGKLQQAMFGSSDGKGMANLLGATPIAGFIYTVTTRASIFPLTYDQRCHADCGVHLHGDYSGQHLSADGMAQRRQRRRRQKWNRTANHLGR</sequence>
<accession>A0A183BM73</accession>
<proteinExistence type="predicted"/>
<reference evidence="3" key="3">
    <citation type="submission" date="2016-06" db="UniProtKB">
        <authorList>
            <consortium name="WormBaseParasite"/>
        </authorList>
    </citation>
    <scope>IDENTIFICATION</scope>
</reference>
<organism evidence="2 3">
    <name type="scientific">Globodera pallida</name>
    <name type="common">Potato cyst nematode worm</name>
    <name type="synonym">Heterodera pallida</name>
    <dbReference type="NCBI Taxonomy" id="36090"/>
    <lineage>
        <taxon>Eukaryota</taxon>
        <taxon>Metazoa</taxon>
        <taxon>Ecdysozoa</taxon>
        <taxon>Nematoda</taxon>
        <taxon>Chromadorea</taxon>
        <taxon>Rhabditida</taxon>
        <taxon>Tylenchina</taxon>
        <taxon>Tylenchomorpha</taxon>
        <taxon>Tylenchoidea</taxon>
        <taxon>Heteroderidae</taxon>
        <taxon>Heteroderinae</taxon>
        <taxon>Globodera</taxon>
    </lineage>
</organism>
<keyword evidence="2" id="KW-1185">Reference proteome</keyword>
<protein>
    <submittedName>
        <fullName evidence="3">Autotransporter domain-containing protein</fullName>
    </submittedName>
</protein>
<evidence type="ECO:0000313" key="2">
    <source>
        <dbReference type="Proteomes" id="UP000050741"/>
    </source>
</evidence>
<feature type="compositionally biased region" description="Basic residues" evidence="1">
    <location>
        <begin position="169"/>
        <end position="178"/>
    </location>
</feature>
<evidence type="ECO:0000313" key="3">
    <source>
        <dbReference type="WBParaSite" id="GPLIN_000170800"/>
    </source>
</evidence>
<dbReference type="WBParaSite" id="GPLIN_000170800">
    <property type="protein sequence ID" value="GPLIN_000170800"/>
    <property type="gene ID" value="GPLIN_000170800"/>
</dbReference>
<name>A0A183BM73_GLOPA</name>
<evidence type="ECO:0000256" key="1">
    <source>
        <dbReference type="SAM" id="MobiDB-lite"/>
    </source>
</evidence>
<reference evidence="2" key="2">
    <citation type="submission" date="2014-05" db="EMBL/GenBank/DDBJ databases">
        <title>The genome and life-stage specific transcriptomes of Globodera pallida elucidate key aspects of plant parasitism by a cyst nematode.</title>
        <authorList>
            <person name="Cotton J.A."/>
            <person name="Lilley C.J."/>
            <person name="Jones L.M."/>
            <person name="Kikuchi T."/>
            <person name="Reid A.J."/>
            <person name="Thorpe P."/>
            <person name="Tsai I.J."/>
            <person name="Beasley H."/>
            <person name="Blok V."/>
            <person name="Cock P.J.A."/>
            <person name="Van den Akker S.E."/>
            <person name="Holroyd N."/>
            <person name="Hunt M."/>
            <person name="Mantelin S."/>
            <person name="Naghra H."/>
            <person name="Pain A."/>
            <person name="Palomares-Rius J.E."/>
            <person name="Zarowiecki M."/>
            <person name="Berriman M."/>
            <person name="Jones J.T."/>
            <person name="Urwin P.E."/>
        </authorList>
    </citation>
    <scope>NUCLEOTIDE SEQUENCE [LARGE SCALE GENOMIC DNA]</scope>
    <source>
        <strain evidence="2">Lindley</strain>
    </source>
</reference>
<feature type="region of interest" description="Disordered" evidence="1">
    <location>
        <begin position="161"/>
        <end position="187"/>
    </location>
</feature>
<dbReference type="Proteomes" id="UP000050741">
    <property type="component" value="Unassembled WGS sequence"/>
</dbReference>